<proteinExistence type="predicted"/>
<keyword evidence="1" id="KW-1185">Reference proteome</keyword>
<accession>A0A1I7ZRP2</accession>
<name>A0A1I7ZRP2_9BILA</name>
<dbReference type="WBParaSite" id="L893_g29247.t1">
    <property type="protein sequence ID" value="L893_g29247.t1"/>
    <property type="gene ID" value="L893_g29247"/>
</dbReference>
<evidence type="ECO:0000313" key="2">
    <source>
        <dbReference type="WBParaSite" id="L893_g29247.t1"/>
    </source>
</evidence>
<reference evidence="2" key="1">
    <citation type="submission" date="2016-11" db="UniProtKB">
        <authorList>
            <consortium name="WormBaseParasite"/>
        </authorList>
    </citation>
    <scope>IDENTIFICATION</scope>
</reference>
<sequence>MKNGYEEDEALKGSVTGLSGAKSPILLCFSFAHLMPAAARDGTGVHVKSSSGAVYGIFATLQLQGTS</sequence>
<organism evidence="1 2">
    <name type="scientific">Steinernema glaseri</name>
    <dbReference type="NCBI Taxonomy" id="37863"/>
    <lineage>
        <taxon>Eukaryota</taxon>
        <taxon>Metazoa</taxon>
        <taxon>Ecdysozoa</taxon>
        <taxon>Nematoda</taxon>
        <taxon>Chromadorea</taxon>
        <taxon>Rhabditida</taxon>
        <taxon>Tylenchina</taxon>
        <taxon>Panagrolaimomorpha</taxon>
        <taxon>Strongyloidoidea</taxon>
        <taxon>Steinernematidae</taxon>
        <taxon>Steinernema</taxon>
    </lineage>
</organism>
<evidence type="ECO:0000313" key="1">
    <source>
        <dbReference type="Proteomes" id="UP000095287"/>
    </source>
</evidence>
<dbReference type="Proteomes" id="UP000095287">
    <property type="component" value="Unplaced"/>
</dbReference>
<protein>
    <submittedName>
        <fullName evidence="2">Uncharacterized protein</fullName>
    </submittedName>
</protein>
<dbReference type="AlphaFoldDB" id="A0A1I7ZRP2"/>